<dbReference type="EMBL" id="OX459948">
    <property type="protein sequence ID" value="CAI9155014.1"/>
    <property type="molecule type" value="Genomic_DNA"/>
</dbReference>
<accession>A0ABN8Y095</accession>
<feature type="chain" id="PRO_5045863105" description="Secreted protein" evidence="1">
    <location>
        <begin position="26"/>
        <end position="66"/>
    </location>
</feature>
<evidence type="ECO:0000313" key="2">
    <source>
        <dbReference type="EMBL" id="CAI9155014.1"/>
    </source>
</evidence>
<gene>
    <name evidence="2" type="ORF">MRATA1EN1_LOCUS3976</name>
</gene>
<keyword evidence="1" id="KW-0732">Signal</keyword>
<sequence length="66" mass="7366">MRKLVCARCCLFLLAAPSINPEAWGVAESDRPGCCLGPRPAQLPSDQPVNSLRQPLIPHLKLWHRH</sequence>
<organism evidence="2 3">
    <name type="scientific">Rangifer tarandus platyrhynchus</name>
    <name type="common">Svalbard reindeer</name>
    <dbReference type="NCBI Taxonomy" id="3082113"/>
    <lineage>
        <taxon>Eukaryota</taxon>
        <taxon>Metazoa</taxon>
        <taxon>Chordata</taxon>
        <taxon>Craniata</taxon>
        <taxon>Vertebrata</taxon>
        <taxon>Euteleostomi</taxon>
        <taxon>Mammalia</taxon>
        <taxon>Eutheria</taxon>
        <taxon>Laurasiatheria</taxon>
        <taxon>Artiodactyla</taxon>
        <taxon>Ruminantia</taxon>
        <taxon>Pecora</taxon>
        <taxon>Cervidae</taxon>
        <taxon>Odocoileinae</taxon>
        <taxon>Rangifer</taxon>
    </lineage>
</organism>
<keyword evidence="3" id="KW-1185">Reference proteome</keyword>
<evidence type="ECO:0000256" key="1">
    <source>
        <dbReference type="SAM" id="SignalP"/>
    </source>
</evidence>
<protein>
    <recommendedName>
        <fullName evidence="4">Secreted protein</fullName>
    </recommendedName>
</protein>
<feature type="signal peptide" evidence="1">
    <location>
        <begin position="1"/>
        <end position="25"/>
    </location>
</feature>
<evidence type="ECO:0008006" key="4">
    <source>
        <dbReference type="Google" id="ProtNLM"/>
    </source>
</evidence>
<proteinExistence type="predicted"/>
<evidence type="ECO:0000313" key="3">
    <source>
        <dbReference type="Proteomes" id="UP001176941"/>
    </source>
</evidence>
<dbReference type="Proteomes" id="UP001176941">
    <property type="component" value="Chromosome 12"/>
</dbReference>
<reference evidence="2" key="1">
    <citation type="submission" date="2023-04" db="EMBL/GenBank/DDBJ databases">
        <authorList>
            <consortium name="ELIXIR-Norway"/>
        </authorList>
    </citation>
    <scope>NUCLEOTIDE SEQUENCE [LARGE SCALE GENOMIC DNA]</scope>
</reference>
<name>A0ABN8Y095_RANTA</name>